<evidence type="ECO:0000259" key="5">
    <source>
        <dbReference type="PROSITE" id="PS50977"/>
    </source>
</evidence>
<dbReference type="RefSeq" id="WP_167461346.1">
    <property type="nucleotide sequence ID" value="NZ_CP046171.1"/>
</dbReference>
<evidence type="ECO:0000313" key="6">
    <source>
        <dbReference type="EMBL" id="QIS02244.1"/>
    </source>
</evidence>
<dbReference type="PROSITE" id="PS01081">
    <property type="entry name" value="HTH_TETR_1"/>
    <property type="match status" value="1"/>
</dbReference>
<dbReference type="EMBL" id="CP046171">
    <property type="protein sequence ID" value="QIS02244.1"/>
    <property type="molecule type" value="Genomic_DNA"/>
</dbReference>
<evidence type="ECO:0000256" key="2">
    <source>
        <dbReference type="ARBA" id="ARBA00023125"/>
    </source>
</evidence>
<keyword evidence="1" id="KW-0805">Transcription regulation</keyword>
<feature type="DNA-binding region" description="H-T-H motif" evidence="4">
    <location>
        <begin position="33"/>
        <end position="52"/>
    </location>
</feature>
<gene>
    <name evidence="6" type="ORF">F5X71_07865</name>
</gene>
<dbReference type="Pfam" id="PF00440">
    <property type="entry name" value="TetR_N"/>
    <property type="match status" value="1"/>
</dbReference>
<dbReference type="PANTHER" id="PTHR30055">
    <property type="entry name" value="HTH-TYPE TRANSCRIPTIONAL REGULATOR RUTR"/>
    <property type="match status" value="1"/>
</dbReference>
<dbReference type="InterPro" id="IPR050109">
    <property type="entry name" value="HTH-type_TetR-like_transc_reg"/>
</dbReference>
<dbReference type="SUPFAM" id="SSF46689">
    <property type="entry name" value="Homeodomain-like"/>
    <property type="match status" value="1"/>
</dbReference>
<dbReference type="InterPro" id="IPR001647">
    <property type="entry name" value="HTH_TetR"/>
</dbReference>
<dbReference type="GO" id="GO:0000976">
    <property type="term" value="F:transcription cis-regulatory region binding"/>
    <property type="evidence" value="ECO:0007669"/>
    <property type="project" value="TreeGrafter"/>
</dbReference>
<dbReference type="InterPro" id="IPR009057">
    <property type="entry name" value="Homeodomain-like_sf"/>
</dbReference>
<dbReference type="PRINTS" id="PR00455">
    <property type="entry name" value="HTHTETR"/>
</dbReference>
<organism evidence="6 7">
    <name type="scientific">Nocardia brasiliensis</name>
    <dbReference type="NCBI Taxonomy" id="37326"/>
    <lineage>
        <taxon>Bacteria</taxon>
        <taxon>Bacillati</taxon>
        <taxon>Actinomycetota</taxon>
        <taxon>Actinomycetes</taxon>
        <taxon>Mycobacteriales</taxon>
        <taxon>Nocardiaceae</taxon>
        <taxon>Nocardia</taxon>
    </lineage>
</organism>
<dbReference type="PROSITE" id="PS50977">
    <property type="entry name" value="HTH_TETR_2"/>
    <property type="match status" value="1"/>
</dbReference>
<protein>
    <submittedName>
        <fullName evidence="6">TetR family transcriptional regulator</fullName>
    </submittedName>
</protein>
<keyword evidence="2 4" id="KW-0238">DNA-binding</keyword>
<dbReference type="Gene3D" id="1.10.357.10">
    <property type="entry name" value="Tetracycline Repressor, domain 2"/>
    <property type="match status" value="1"/>
</dbReference>
<dbReference type="AlphaFoldDB" id="A0A6G9XMV5"/>
<dbReference type="InterPro" id="IPR023772">
    <property type="entry name" value="DNA-bd_HTH_TetR-type_CS"/>
</dbReference>
<feature type="domain" description="HTH tetR-type" evidence="5">
    <location>
        <begin position="10"/>
        <end position="70"/>
    </location>
</feature>
<evidence type="ECO:0000256" key="3">
    <source>
        <dbReference type="ARBA" id="ARBA00023163"/>
    </source>
</evidence>
<reference evidence="6 7" key="1">
    <citation type="journal article" date="2019" name="ACS Chem. Biol.">
        <title>Identification and Mobilization of a Cryptic Antibiotic Biosynthesis Gene Locus from a Human-Pathogenic Nocardia Isolate.</title>
        <authorList>
            <person name="Herisse M."/>
            <person name="Ishida K."/>
            <person name="Porter J.L."/>
            <person name="Howden B."/>
            <person name="Hertweck C."/>
            <person name="Stinear T.P."/>
            <person name="Pidot S.J."/>
        </authorList>
    </citation>
    <scope>NUCLEOTIDE SEQUENCE [LARGE SCALE GENOMIC DNA]</scope>
    <source>
        <strain evidence="6 7">AUSMDU00024985</strain>
    </source>
</reference>
<name>A0A6G9XMV5_NOCBR</name>
<evidence type="ECO:0000256" key="1">
    <source>
        <dbReference type="ARBA" id="ARBA00023015"/>
    </source>
</evidence>
<keyword evidence="3" id="KW-0804">Transcription</keyword>
<evidence type="ECO:0000313" key="7">
    <source>
        <dbReference type="Proteomes" id="UP000501705"/>
    </source>
</evidence>
<dbReference type="Proteomes" id="UP000501705">
    <property type="component" value="Chromosome"/>
</dbReference>
<dbReference type="PANTHER" id="PTHR30055:SF234">
    <property type="entry name" value="HTH-TYPE TRANSCRIPTIONAL REGULATOR BETI"/>
    <property type="match status" value="1"/>
</dbReference>
<dbReference type="GO" id="GO:0003700">
    <property type="term" value="F:DNA-binding transcription factor activity"/>
    <property type="evidence" value="ECO:0007669"/>
    <property type="project" value="TreeGrafter"/>
</dbReference>
<evidence type="ECO:0000256" key="4">
    <source>
        <dbReference type="PROSITE-ProRule" id="PRU00335"/>
    </source>
</evidence>
<sequence>MSRTQRERRETTIAKLIDASIATISEKGYARASVKTIAARAGLSYGALFRHFETTADFMVATAEEAFRRQLDAFETRFAAIPEQERTMETVLRLQYELAGNTVNTAIYELQLAARTDEKLRAGLQPALFTYGVRILQLAVATTDPDPAIDPADFATVVFMISDMFDAEHLFRHVRPYPELTERRIQLLITMIDSLRPTS</sequence>
<accession>A0A6G9XMV5</accession>
<proteinExistence type="predicted"/>